<protein>
    <submittedName>
        <fullName evidence="1">Uncharacterized protein</fullName>
    </submittedName>
</protein>
<reference evidence="1 2" key="1">
    <citation type="journal article" date="2022" name="bioRxiv">
        <title>The genome of the oomycete Peronosclerospora sorghi, a cosmopolitan pathogen of maize and sorghum, is inflated with dispersed pseudogenes.</title>
        <authorList>
            <person name="Fletcher K."/>
            <person name="Martin F."/>
            <person name="Isakeit T."/>
            <person name="Cavanaugh K."/>
            <person name="Magill C."/>
            <person name="Michelmore R."/>
        </authorList>
    </citation>
    <scope>NUCLEOTIDE SEQUENCE [LARGE SCALE GENOMIC DNA]</scope>
    <source>
        <strain evidence="1">P6</strain>
    </source>
</reference>
<keyword evidence="2" id="KW-1185">Reference proteome</keyword>
<evidence type="ECO:0000313" key="2">
    <source>
        <dbReference type="Proteomes" id="UP001163321"/>
    </source>
</evidence>
<sequence>MLSFFNSGTLAKSNERGSLPNHSFSAVIIFKSCTYSRIDVRSFSRQARMAGGEPRRFTFLPSFTSTQMNFNSNMAIKFKSRSHTGREIGNSKGDMSSSEEELDRNLSEDEDASEDDIPEEEEDEDDDEEEMPVKKRKAGDSKAKPKKRRKPVNKFIEEEADVDEDEEEEEDEDDDFYRSERQMAEEVEAGNSYSYEPQDRTQFDESESAEAIVNRIKKRHQQSRKQYDGEEDGNDVIQSDVAQQSLLPSIQDPRMWVFKCKPGREQHLVVALMNKFIELARRGEPLMVKSVIASNSKGFIYVEAEREPHAKDCLNGLRDVQQWSMKLVPIHEMTSVLNVQTRRKPLVAGAWARMKRAGMYKGDLCKVIEVLDNGARAVVKMIPRLDPIILSGGEQPKYKKGQRPPQKLFHANMVPGADVARRRYPSTGEMMDTFDNDFYQDGFLIKEINIATMLSTEDVNPTLDEINHFSSVAGEDGEHAPDELLVSVESDDWKNRVDLTKGDTVRVIEGDLINLMGVVLSTNTANDTVRVMPLHEEIKDTILDFQLKQLMKYVKVGDHIKVISGMYSGETGTVVAVDDSEGAPVAIVLVDSMAREIQVRVRDLQESAEISQGLDSYKGKELYDLVALAHGDVGVITHVGREGFTILCQNGQSRTISDQEVQRKIVPSRTTAALDKKHNHVSVGEMVNIVEGPFSGHSGTVKHIYRTYLFVHNNRITSNSGIFVTRARGVILSGSKARSDMISNSMVPRVDSNMRQQNQRGGRNQRESELIGRTVKVKKGRWKGYIGIVVDESDQKVKVEIHCKAKVVDIDRLNVTMAGTRDGGVVDKPRNAGTPMIGATPLPSQTPLHGSSMTPMATPLHRGMGTPQSGRGGEAWNVANDDALLETQMNQERDITHATSFGTPLEPTAPSSDMSSSRYSDPMTLKAPRSPTKDGMVSATPATNPSTPGLIPTTPGLQPRTPAYMMGHNPTTPGLSPTTPTLNPTTPASLSAATPGMGHENMGMEPMTPGFNPTTPSLSAMTPGLNPVTPGINTPGYSNNPMTPGFGVTTPMGRINSATAPAATPGIMGNNEVPMASVFNNATNNSSVGSASGEITWKMKGVEVEVTAGEHSGSIGAITSVGGGSCSIDVDGRVITLSIIGVRPVVPEKQDTVIILSGDEAGTRGSLIGTDASDGIVKVDGGSEIKIYAIASLAKIA</sequence>
<proteinExistence type="predicted"/>
<comment type="caution">
    <text evidence="1">The sequence shown here is derived from an EMBL/GenBank/DDBJ whole genome shotgun (WGS) entry which is preliminary data.</text>
</comment>
<evidence type="ECO:0000313" key="1">
    <source>
        <dbReference type="EMBL" id="KAI9923269.1"/>
    </source>
</evidence>
<organism evidence="1 2">
    <name type="scientific">Peronosclerospora sorghi</name>
    <dbReference type="NCBI Taxonomy" id="230839"/>
    <lineage>
        <taxon>Eukaryota</taxon>
        <taxon>Sar</taxon>
        <taxon>Stramenopiles</taxon>
        <taxon>Oomycota</taxon>
        <taxon>Peronosporomycetes</taxon>
        <taxon>Peronosporales</taxon>
        <taxon>Peronosporaceae</taxon>
        <taxon>Peronosclerospora</taxon>
    </lineage>
</organism>
<dbReference type="Proteomes" id="UP001163321">
    <property type="component" value="Chromosome 1"/>
</dbReference>
<name>A0ACC0WYX2_9STRA</name>
<accession>A0ACC0WYX2</accession>
<dbReference type="EMBL" id="CM047580">
    <property type="protein sequence ID" value="KAI9923269.1"/>
    <property type="molecule type" value="Genomic_DNA"/>
</dbReference>
<gene>
    <name evidence="1" type="ORF">PsorP6_002738</name>
</gene>